<gene>
    <name evidence="2" type="ORF">Agabi119p4_10688</name>
</gene>
<evidence type="ECO:0000313" key="2">
    <source>
        <dbReference type="EMBL" id="KAF7761279.1"/>
    </source>
</evidence>
<feature type="region of interest" description="Disordered" evidence="1">
    <location>
        <begin position="120"/>
        <end position="234"/>
    </location>
</feature>
<comment type="caution">
    <text evidence="2">The sequence shown here is derived from an EMBL/GenBank/DDBJ whole genome shotgun (WGS) entry which is preliminary data.</text>
</comment>
<accession>A0A8H7C219</accession>
<evidence type="ECO:0000313" key="3">
    <source>
        <dbReference type="Proteomes" id="UP000629468"/>
    </source>
</evidence>
<name>A0A8H7C219_AGABI</name>
<protein>
    <submittedName>
        <fullName evidence="2">Uncharacterized protein</fullName>
    </submittedName>
</protein>
<sequence length="358" mass="37969">MSSSPATAPTGPGAGLRPGTIQARLELDDNISNFHHRLSRFNSKQTTLRSVGNALAMVIPAAETLLHHLGLDPAALERGDLFKLLFRTKRCFEQWQQSYEREYEMPRIYGRVCEIIEQKNRSKSSSGGGGPKDAAGNNKSPVETTDRPSLPPSKKRRRGKAVKSAEVVESSDTGSDEEEVEVVAAATPVKVAPPPTSTAMEVDDEGSPSNNSVASPGSDQATSSKARQNSCSAVPDQPVRAKTVCIPYAKVPGIDTNSWAYKHAVQIITRLGTAATGLAPLPSGDSILSILQGLSSAAVDLDHSQAQAASKGALEVCLLATTGVLVVAAHDLEVAARRYEYAAQQHETLSNLAEAHAK</sequence>
<dbReference type="Proteomes" id="UP000629468">
    <property type="component" value="Unassembled WGS sequence"/>
</dbReference>
<proteinExistence type="predicted"/>
<reference evidence="2 3" key="1">
    <citation type="journal article" name="Sci. Rep.">
        <title>Telomere-to-telomere assembled and centromere annotated genomes of the two main subspecies of the button mushroom Agaricus bisporus reveal especially polymorphic chromosome ends.</title>
        <authorList>
            <person name="Sonnenberg A.S.M."/>
            <person name="Sedaghat-Telgerd N."/>
            <person name="Lavrijssen B."/>
            <person name="Ohm R.A."/>
            <person name="Hendrickx P.M."/>
            <person name="Scholtmeijer K."/>
            <person name="Baars J.J.P."/>
            <person name="van Peer A."/>
        </authorList>
    </citation>
    <scope>NUCLEOTIDE SEQUENCE [LARGE SCALE GENOMIC DNA]</scope>
    <source>
        <strain evidence="2 3">H119_p4</strain>
    </source>
</reference>
<evidence type="ECO:0000256" key="1">
    <source>
        <dbReference type="SAM" id="MobiDB-lite"/>
    </source>
</evidence>
<feature type="compositionally biased region" description="Polar residues" evidence="1">
    <location>
        <begin position="207"/>
        <end position="232"/>
    </location>
</feature>
<dbReference type="EMBL" id="JABXXO010000014">
    <property type="protein sequence ID" value="KAF7761279.1"/>
    <property type="molecule type" value="Genomic_DNA"/>
</dbReference>
<dbReference type="AlphaFoldDB" id="A0A8H7C219"/>
<organism evidence="2 3">
    <name type="scientific">Agaricus bisporus var. burnettii</name>
    <dbReference type="NCBI Taxonomy" id="192524"/>
    <lineage>
        <taxon>Eukaryota</taxon>
        <taxon>Fungi</taxon>
        <taxon>Dikarya</taxon>
        <taxon>Basidiomycota</taxon>
        <taxon>Agaricomycotina</taxon>
        <taxon>Agaricomycetes</taxon>
        <taxon>Agaricomycetidae</taxon>
        <taxon>Agaricales</taxon>
        <taxon>Agaricineae</taxon>
        <taxon>Agaricaceae</taxon>
        <taxon>Agaricus</taxon>
    </lineage>
</organism>